<evidence type="ECO:0000313" key="2">
    <source>
        <dbReference type="Proteomes" id="UP001236404"/>
    </source>
</evidence>
<dbReference type="RefSeq" id="WP_289471652.1">
    <property type="nucleotide sequence ID" value="NZ_JAUCMN010000001.1"/>
</dbReference>
<name>A0ABT7TKS4_9MICO</name>
<sequence length="358" mass="38803">MTVIEDLLAGPRGRRFCWEVVLATVAEPPDDDTLFWADHWITVRQGGGVSFYGPGSAQPRPEPDVRQITVAHEALVHAADPASATLDQALAALRLAADSARWWQEPDAVDVRLGSVVPRTLLVRVATAVAGSPGVQALLAPSGAAKQWVVAPDSPWEQGPERPASELLAEWRRELVAERAHGTEDPVDAPISGTWWTSPPGGLVETTTERGGRGPFGLWAVEDHTGWERADVSPAAVDPTARVLTIDDAEDWAALCRRFPLDVTATTRRHDWYRATGRVGAWVVPDWTAVAEQVDAVRLTLLGWLRASGTAVPVDDRTASVIAGWTPDTTAWLHDPRPSLGPSSTWVWSDDRAGWFSA</sequence>
<accession>A0ABT7TKS4</accession>
<protein>
    <submittedName>
        <fullName evidence="1">Uncharacterized protein</fullName>
    </submittedName>
</protein>
<organism evidence="1 2">
    <name type="scientific">Curtobacterium caseinilyticum</name>
    <dbReference type="NCBI Taxonomy" id="3055137"/>
    <lineage>
        <taxon>Bacteria</taxon>
        <taxon>Bacillati</taxon>
        <taxon>Actinomycetota</taxon>
        <taxon>Actinomycetes</taxon>
        <taxon>Micrococcales</taxon>
        <taxon>Microbacteriaceae</taxon>
        <taxon>Curtobacterium</taxon>
    </lineage>
</organism>
<proteinExistence type="predicted"/>
<dbReference type="Proteomes" id="UP001236404">
    <property type="component" value="Unassembled WGS sequence"/>
</dbReference>
<reference evidence="1 2" key="1">
    <citation type="submission" date="2023-06" db="EMBL/GenBank/DDBJ databases">
        <authorList>
            <person name="Feng G."/>
            <person name="Li J."/>
            <person name="Zhu H."/>
        </authorList>
    </citation>
    <scope>NUCLEOTIDE SEQUENCE [LARGE SCALE GENOMIC DNA]</scope>
    <source>
        <strain evidence="1 2">RHCKG28</strain>
    </source>
</reference>
<comment type="caution">
    <text evidence="1">The sequence shown here is derived from an EMBL/GenBank/DDBJ whole genome shotgun (WGS) entry which is preliminary data.</text>
</comment>
<gene>
    <name evidence="1" type="ORF">QUG93_00345</name>
</gene>
<evidence type="ECO:0000313" key="1">
    <source>
        <dbReference type="EMBL" id="MDM7890131.1"/>
    </source>
</evidence>
<keyword evidence="2" id="KW-1185">Reference proteome</keyword>
<dbReference type="EMBL" id="JAUCMN010000001">
    <property type="protein sequence ID" value="MDM7890131.1"/>
    <property type="molecule type" value="Genomic_DNA"/>
</dbReference>